<dbReference type="InterPro" id="IPR036390">
    <property type="entry name" value="WH_DNA-bd_sf"/>
</dbReference>
<dbReference type="EMBL" id="JAUSZT010000001">
    <property type="protein sequence ID" value="MDQ0995088.1"/>
    <property type="molecule type" value="Genomic_DNA"/>
</dbReference>
<dbReference type="Gene3D" id="1.10.10.10">
    <property type="entry name" value="Winged helix-like DNA-binding domain superfamily/Winged helix DNA-binding domain"/>
    <property type="match status" value="1"/>
</dbReference>
<evidence type="ECO:0000313" key="1">
    <source>
        <dbReference type="EMBL" id="MDQ0995088.1"/>
    </source>
</evidence>
<dbReference type="InterPro" id="IPR036388">
    <property type="entry name" value="WH-like_DNA-bd_sf"/>
</dbReference>
<dbReference type="SUPFAM" id="SSF46785">
    <property type="entry name" value="Winged helix' DNA-binding domain"/>
    <property type="match status" value="1"/>
</dbReference>
<reference evidence="1 2" key="1">
    <citation type="submission" date="2023-07" db="EMBL/GenBank/DDBJ databases">
        <title>Comparative genomics of wheat-associated soil bacteria to identify genetic determinants of phenazine resistance.</title>
        <authorList>
            <person name="Mouncey N."/>
        </authorList>
    </citation>
    <scope>NUCLEOTIDE SEQUENCE [LARGE SCALE GENOMIC DNA]</scope>
    <source>
        <strain evidence="1 2">W4I11</strain>
    </source>
</reference>
<organism evidence="1 2">
    <name type="scientific">Phyllobacterium ifriqiyense</name>
    <dbReference type="NCBI Taxonomy" id="314238"/>
    <lineage>
        <taxon>Bacteria</taxon>
        <taxon>Pseudomonadati</taxon>
        <taxon>Pseudomonadota</taxon>
        <taxon>Alphaproteobacteria</taxon>
        <taxon>Hyphomicrobiales</taxon>
        <taxon>Phyllobacteriaceae</taxon>
        <taxon>Phyllobacterium</taxon>
    </lineage>
</organism>
<gene>
    <name evidence="1" type="ORF">QFZ34_000265</name>
</gene>
<comment type="caution">
    <text evidence="1">The sequence shown here is derived from an EMBL/GenBank/DDBJ whole genome shotgun (WGS) entry which is preliminary data.</text>
</comment>
<sequence>MRVANTLHHGRFLECLKALESSDGLTRQQLADRLSLHPVSIGLLLRRLIDEELVVGRVIHSGKTRGRPVTTFFINPAGSDSPAAKQEALQRGGSARCLIIGA</sequence>
<accession>A0ABU0S2U7</accession>
<keyword evidence="2" id="KW-1185">Reference proteome</keyword>
<evidence type="ECO:0000313" key="2">
    <source>
        <dbReference type="Proteomes" id="UP001237780"/>
    </source>
</evidence>
<protein>
    <submittedName>
        <fullName evidence="1">ArsR family transcriptional regulator</fullName>
    </submittedName>
</protein>
<dbReference type="Proteomes" id="UP001237780">
    <property type="component" value="Unassembled WGS sequence"/>
</dbReference>
<dbReference type="RefSeq" id="WP_307275790.1">
    <property type="nucleotide sequence ID" value="NZ_JAUSZT010000001.1"/>
</dbReference>
<name>A0ABU0S2U7_9HYPH</name>
<proteinExistence type="predicted"/>